<organism evidence="1 2">
    <name type="scientific">Dryococelus australis</name>
    <dbReference type="NCBI Taxonomy" id="614101"/>
    <lineage>
        <taxon>Eukaryota</taxon>
        <taxon>Metazoa</taxon>
        <taxon>Ecdysozoa</taxon>
        <taxon>Arthropoda</taxon>
        <taxon>Hexapoda</taxon>
        <taxon>Insecta</taxon>
        <taxon>Pterygota</taxon>
        <taxon>Neoptera</taxon>
        <taxon>Polyneoptera</taxon>
        <taxon>Phasmatodea</taxon>
        <taxon>Verophasmatodea</taxon>
        <taxon>Anareolatae</taxon>
        <taxon>Phasmatidae</taxon>
        <taxon>Eurycanthinae</taxon>
        <taxon>Dryococelus</taxon>
    </lineage>
</organism>
<accession>A0ABQ9G5L7</accession>
<dbReference type="Proteomes" id="UP001159363">
    <property type="component" value="Chromosome 15"/>
</dbReference>
<dbReference type="PANTHER" id="PTHR47018">
    <property type="entry name" value="CXC DOMAIN-CONTAINING PROTEIN-RELATED"/>
    <property type="match status" value="1"/>
</dbReference>
<sequence>MESAAPHRYDARKDMPVTEYIAFELYGKTRKKELIDTSYKLGVSVSYDRLKSITTQVVNITCVFTTASANNIDHNLSSTTARGAFHGTAISLMQHAKEGHEGIVRTRSVRNQNKGQRLHIKLAAFRCAGQWLDGSGWVTALVEAEVPTQGRAESMINVSHIAKRSVWPLKKNSVLVNFLHISLHNFSTIALDHAHEQLNDRIKGDGGSIGLTQNSTALRK</sequence>
<dbReference type="EMBL" id="JARBHB010000016">
    <property type="protein sequence ID" value="KAJ8866668.1"/>
    <property type="molecule type" value="Genomic_DNA"/>
</dbReference>
<evidence type="ECO:0000313" key="1">
    <source>
        <dbReference type="EMBL" id="KAJ8866668.1"/>
    </source>
</evidence>
<reference evidence="1 2" key="1">
    <citation type="submission" date="2023-02" db="EMBL/GenBank/DDBJ databases">
        <title>LHISI_Scaffold_Assembly.</title>
        <authorList>
            <person name="Stuart O.P."/>
            <person name="Cleave R."/>
            <person name="Magrath M.J.L."/>
            <person name="Mikheyev A.S."/>
        </authorList>
    </citation>
    <scope>NUCLEOTIDE SEQUENCE [LARGE SCALE GENOMIC DNA]</scope>
    <source>
        <strain evidence="1">Daus_M_001</strain>
        <tissue evidence="1">Leg muscle</tissue>
    </source>
</reference>
<name>A0ABQ9G5L7_9NEOP</name>
<keyword evidence="2" id="KW-1185">Reference proteome</keyword>
<comment type="caution">
    <text evidence="1">The sequence shown here is derived from an EMBL/GenBank/DDBJ whole genome shotgun (WGS) entry which is preliminary data.</text>
</comment>
<gene>
    <name evidence="1" type="ORF">PR048_032529</name>
</gene>
<proteinExistence type="predicted"/>
<protein>
    <submittedName>
        <fullName evidence="1">Uncharacterized protein</fullName>
    </submittedName>
</protein>
<evidence type="ECO:0000313" key="2">
    <source>
        <dbReference type="Proteomes" id="UP001159363"/>
    </source>
</evidence>